<dbReference type="InterPro" id="IPR015500">
    <property type="entry name" value="Peptidase_S8_subtilisin-rel"/>
</dbReference>
<dbReference type="Proteomes" id="UP001324115">
    <property type="component" value="Unassembled WGS sequence"/>
</dbReference>
<dbReference type="Gene3D" id="3.30.70.80">
    <property type="entry name" value="Peptidase S8 propeptide/proteinase inhibitor I9"/>
    <property type="match status" value="1"/>
</dbReference>
<name>A0AAN7ITM9_QUERU</name>
<dbReference type="InterPro" id="IPR010259">
    <property type="entry name" value="S8pro/Inhibitor_I9"/>
</dbReference>
<dbReference type="InterPro" id="IPR000209">
    <property type="entry name" value="Peptidase_S8/S53_dom"/>
</dbReference>
<dbReference type="InterPro" id="IPR036852">
    <property type="entry name" value="Peptidase_S8/S53_dom_sf"/>
</dbReference>
<dbReference type="Gene3D" id="2.60.40.2310">
    <property type="match status" value="1"/>
</dbReference>
<dbReference type="CDD" id="cd04852">
    <property type="entry name" value="Peptidases_S8_3"/>
    <property type="match status" value="1"/>
</dbReference>
<evidence type="ECO:0000256" key="7">
    <source>
        <dbReference type="ARBA" id="ARBA00022825"/>
    </source>
</evidence>
<evidence type="ECO:0000256" key="6">
    <source>
        <dbReference type="ARBA" id="ARBA00022801"/>
    </source>
</evidence>
<dbReference type="InterPro" id="IPR034197">
    <property type="entry name" value="Peptidases_S8_3"/>
</dbReference>
<dbReference type="CDD" id="cd02120">
    <property type="entry name" value="PA_subtilisin_like"/>
    <property type="match status" value="1"/>
</dbReference>
<evidence type="ECO:0000259" key="10">
    <source>
        <dbReference type="Pfam" id="PF00082"/>
    </source>
</evidence>
<comment type="subcellular location">
    <subcellularLocation>
        <location evidence="1">Secreted</location>
    </subcellularLocation>
</comment>
<feature type="active site" description="Charge relay system" evidence="8 9">
    <location>
        <position position="498"/>
    </location>
</feature>
<evidence type="ECO:0000256" key="1">
    <source>
        <dbReference type="ARBA" id="ARBA00004613"/>
    </source>
</evidence>
<dbReference type="GO" id="GO:0004252">
    <property type="term" value="F:serine-type endopeptidase activity"/>
    <property type="evidence" value="ECO:0007669"/>
    <property type="project" value="UniProtKB-UniRule"/>
</dbReference>
<dbReference type="InterPro" id="IPR023828">
    <property type="entry name" value="Peptidase_S8_Ser-AS"/>
</dbReference>
<comment type="caution">
    <text evidence="13">The sequence shown here is derived from an EMBL/GenBank/DDBJ whole genome shotgun (WGS) entry which is preliminary data.</text>
</comment>
<keyword evidence="3" id="KW-0964">Secreted</keyword>
<feature type="active site" description="Charge relay system" evidence="8 9">
    <location>
        <position position="168"/>
    </location>
</feature>
<dbReference type="Pfam" id="PF17766">
    <property type="entry name" value="fn3_6"/>
    <property type="match status" value="1"/>
</dbReference>
<dbReference type="GO" id="GO:0006508">
    <property type="term" value="P:proteolysis"/>
    <property type="evidence" value="ECO:0007669"/>
    <property type="project" value="UniProtKB-KW"/>
</dbReference>
<dbReference type="EMBL" id="JAXUIC010000004">
    <property type="protein sequence ID" value="KAK4593738.1"/>
    <property type="molecule type" value="Genomic_DNA"/>
</dbReference>
<evidence type="ECO:0000256" key="2">
    <source>
        <dbReference type="ARBA" id="ARBA00011073"/>
    </source>
</evidence>
<sequence>MQAHIVYMGSLPKGQYSPVSHHHSMLRQTVQLDSSVETSYIRSYTRSFNGFVAKLTDSEKQRLSNMEGVISVFPSKTLQLHTTRSWDFIGLQKNATRNAQAESDIIIGVLDSGIWPESESFNDKGFGPPPSKWKGSCEGGENFTCNNKIIGARYYGDSYQSARDEDGHGSHAASIAAGNIVNDVSFFGLAQGTAKGGVPSARIATYRICQPDMCDAYRVLAAFDDAIADGVDIISISIGIVRLFDDGASDFFEDSIAIGAFHAMQKGILTSHAAGNAGPSYGSTLSVAPWLISVAASTTDRLFVDKVVLGDGRTLVGKSINSFASPATRFPLLHGQQVSTNCSLNDSMYCRRGCLDKELVKGKYVLCNSNFGDIVAFGAGAQGAVVRNEPLLDTGDIVALLPALVLNAKEHDLVLSYVNSTKNPEASILKSEAIKDAEAPTVASFSSRGPNTITPDIIKPDISAPGVDILAAYSPLSTPTENNNDPRRVDYAFLSGTSAACPHVSGAAAYVKAFHPEWSPSAIKSALMTSAVPMSDAKSLGGEFAYGSGHVFPVEAVRPGLLYDALEEDYITMLCSIGYVATKLQVLTGNTNTTCPNLPANASPKDLNYPSMAAEVVPAKPFNVTFHRTVTNVGSATSSYKAKIVTNSKLNIKVEPEVLTFKAVSEKKSFVVSVSGSVPVNSSLSATLEWSDGIYSVRSPIVLHAKLVRA</sequence>
<accession>A0AAN7ITM9</accession>
<feature type="domain" description="Peptidase S8/S53" evidence="10">
    <location>
        <begin position="103"/>
        <end position="549"/>
    </location>
</feature>
<feature type="active site" description="Charge relay system" evidence="8 9">
    <location>
        <position position="111"/>
    </location>
</feature>
<keyword evidence="5" id="KW-0732">Signal</keyword>
<evidence type="ECO:0000256" key="3">
    <source>
        <dbReference type="ARBA" id="ARBA00022525"/>
    </source>
</evidence>
<dbReference type="PRINTS" id="PR00723">
    <property type="entry name" value="SUBTILISIN"/>
</dbReference>
<gene>
    <name evidence="13" type="ORF">RGQ29_017734</name>
</gene>
<feature type="domain" description="Inhibitor I9" evidence="11">
    <location>
        <begin position="4"/>
        <end position="81"/>
    </location>
</feature>
<evidence type="ECO:0000313" key="14">
    <source>
        <dbReference type="Proteomes" id="UP001324115"/>
    </source>
</evidence>
<dbReference type="PROSITE" id="PS00138">
    <property type="entry name" value="SUBTILASE_SER"/>
    <property type="match status" value="1"/>
</dbReference>
<dbReference type="PROSITE" id="PS51892">
    <property type="entry name" value="SUBTILASE"/>
    <property type="match status" value="1"/>
</dbReference>
<organism evidence="13 14">
    <name type="scientific">Quercus rubra</name>
    <name type="common">Northern red oak</name>
    <name type="synonym">Quercus borealis</name>
    <dbReference type="NCBI Taxonomy" id="3512"/>
    <lineage>
        <taxon>Eukaryota</taxon>
        <taxon>Viridiplantae</taxon>
        <taxon>Streptophyta</taxon>
        <taxon>Embryophyta</taxon>
        <taxon>Tracheophyta</taxon>
        <taxon>Spermatophyta</taxon>
        <taxon>Magnoliopsida</taxon>
        <taxon>eudicotyledons</taxon>
        <taxon>Gunneridae</taxon>
        <taxon>Pentapetalae</taxon>
        <taxon>rosids</taxon>
        <taxon>fabids</taxon>
        <taxon>Fagales</taxon>
        <taxon>Fagaceae</taxon>
        <taxon>Quercus</taxon>
    </lineage>
</organism>
<evidence type="ECO:0000259" key="11">
    <source>
        <dbReference type="Pfam" id="PF05922"/>
    </source>
</evidence>
<evidence type="ECO:0000313" key="13">
    <source>
        <dbReference type="EMBL" id="KAK4593738.1"/>
    </source>
</evidence>
<dbReference type="GO" id="GO:0005576">
    <property type="term" value="C:extracellular region"/>
    <property type="evidence" value="ECO:0007669"/>
    <property type="project" value="UniProtKB-SubCell"/>
</dbReference>
<keyword evidence="6 9" id="KW-0378">Hydrolase</keyword>
<keyword evidence="7 9" id="KW-0720">Serine protease</keyword>
<proteinExistence type="inferred from homology"/>
<dbReference type="Pfam" id="PF05922">
    <property type="entry name" value="Inhibitor_I9"/>
    <property type="match status" value="1"/>
</dbReference>
<feature type="domain" description="Subtilisin-like protease fibronectin type-III" evidence="12">
    <location>
        <begin position="606"/>
        <end position="702"/>
    </location>
</feature>
<evidence type="ECO:0000256" key="9">
    <source>
        <dbReference type="PROSITE-ProRule" id="PRU01240"/>
    </source>
</evidence>
<dbReference type="PANTHER" id="PTHR10795">
    <property type="entry name" value="PROPROTEIN CONVERTASE SUBTILISIN/KEXIN"/>
    <property type="match status" value="1"/>
</dbReference>
<dbReference type="SUPFAM" id="SSF52743">
    <property type="entry name" value="Subtilisin-like"/>
    <property type="match status" value="1"/>
</dbReference>
<keyword evidence="4 9" id="KW-0645">Protease</keyword>
<protein>
    <recommendedName>
        <fullName evidence="15">Cucumisin</fullName>
    </recommendedName>
</protein>
<dbReference type="InterPro" id="IPR041469">
    <property type="entry name" value="Subtilisin-like_FN3"/>
</dbReference>
<dbReference type="Gene3D" id="3.40.50.200">
    <property type="entry name" value="Peptidase S8/S53 domain"/>
    <property type="match status" value="1"/>
</dbReference>
<dbReference type="Gene3D" id="3.50.30.30">
    <property type="match status" value="1"/>
</dbReference>
<evidence type="ECO:0008006" key="15">
    <source>
        <dbReference type="Google" id="ProtNLM"/>
    </source>
</evidence>
<evidence type="ECO:0000256" key="5">
    <source>
        <dbReference type="ARBA" id="ARBA00022729"/>
    </source>
</evidence>
<reference evidence="13 14" key="1">
    <citation type="journal article" date="2023" name="G3 (Bethesda)">
        <title>A haplotype-resolved chromosome-scale genome for Quercus rubra L. provides insights into the genetics of adaptive traits for red oak species.</title>
        <authorList>
            <person name="Kapoor B."/>
            <person name="Jenkins J."/>
            <person name="Schmutz J."/>
            <person name="Zhebentyayeva T."/>
            <person name="Kuelheim C."/>
            <person name="Coggeshall M."/>
            <person name="Heim C."/>
            <person name="Lasky J.R."/>
            <person name="Leites L."/>
            <person name="Islam-Faridi N."/>
            <person name="Romero-Severson J."/>
            <person name="DeLeo V.L."/>
            <person name="Lucas S.M."/>
            <person name="Lazic D."/>
            <person name="Gailing O."/>
            <person name="Carlson J."/>
            <person name="Staton M."/>
        </authorList>
    </citation>
    <scope>NUCLEOTIDE SEQUENCE [LARGE SCALE GENOMIC DNA]</scope>
    <source>
        <strain evidence="13">Pseudo-F2</strain>
    </source>
</reference>
<comment type="similarity">
    <text evidence="2 9">Belongs to the peptidase S8 family.</text>
</comment>
<keyword evidence="14" id="KW-1185">Reference proteome</keyword>
<evidence type="ECO:0000256" key="4">
    <source>
        <dbReference type="ARBA" id="ARBA00022670"/>
    </source>
</evidence>
<dbReference type="InterPro" id="IPR037045">
    <property type="entry name" value="S8pro/Inhibitor_I9_sf"/>
</dbReference>
<evidence type="ECO:0000259" key="12">
    <source>
        <dbReference type="Pfam" id="PF17766"/>
    </source>
</evidence>
<dbReference type="AlphaFoldDB" id="A0AAN7ITM9"/>
<dbReference type="Pfam" id="PF00082">
    <property type="entry name" value="Peptidase_S8"/>
    <property type="match status" value="1"/>
</dbReference>
<evidence type="ECO:0000256" key="8">
    <source>
        <dbReference type="PIRSR" id="PIRSR615500-1"/>
    </source>
</evidence>
<dbReference type="InterPro" id="IPR045051">
    <property type="entry name" value="SBT"/>
</dbReference>